<name>A0ABV1G702_9FIRM</name>
<dbReference type="PROSITE" id="PS00893">
    <property type="entry name" value="NUDIX_BOX"/>
    <property type="match status" value="1"/>
</dbReference>
<dbReference type="Gene3D" id="3.90.79.10">
    <property type="entry name" value="Nucleoside Triphosphate Pyrophosphohydrolase"/>
    <property type="match status" value="1"/>
</dbReference>
<dbReference type="EMBL" id="JBBMFF010000220">
    <property type="protein sequence ID" value="MEQ2511196.1"/>
    <property type="molecule type" value="Genomic_DNA"/>
</dbReference>
<dbReference type="PANTHER" id="PTHR43046:SF14">
    <property type="entry name" value="MUTT_NUDIX FAMILY PROTEIN"/>
    <property type="match status" value="1"/>
</dbReference>
<evidence type="ECO:0000256" key="1">
    <source>
        <dbReference type="ARBA" id="ARBA00001946"/>
    </source>
</evidence>
<dbReference type="CDD" id="cd04693">
    <property type="entry name" value="NUDIX_Hydrolase"/>
    <property type="match status" value="1"/>
</dbReference>
<proteinExistence type="predicted"/>
<dbReference type="Pfam" id="PF00293">
    <property type="entry name" value="NUDIX"/>
    <property type="match status" value="1"/>
</dbReference>
<organism evidence="4 5">
    <name type="scientific">Faecousia intestinalis</name>
    <dbReference type="NCBI Taxonomy" id="3133167"/>
    <lineage>
        <taxon>Bacteria</taxon>
        <taxon>Bacillati</taxon>
        <taxon>Bacillota</taxon>
        <taxon>Clostridia</taxon>
        <taxon>Eubacteriales</taxon>
        <taxon>Oscillospiraceae</taxon>
        <taxon>Faecousia</taxon>
    </lineage>
</organism>
<keyword evidence="2" id="KW-0378">Hydrolase</keyword>
<sequence>MELWDIYDRQRRTTGRFHVRGTPMGRGEYHLTAFVWVFNRQRELLLTRRAPEKEHYANCWAATGGAALVGETSLQTVRRELREETGIEADEADFHLVRSFREHSTFSDVYFLFHDIPLSALHLQPGETTEARWVSKAGLEALVASGEVAQPDVRRLRQLRDEFRKIWNA</sequence>
<evidence type="ECO:0000259" key="3">
    <source>
        <dbReference type="PROSITE" id="PS51462"/>
    </source>
</evidence>
<comment type="cofactor">
    <cofactor evidence="1">
        <name>Mg(2+)</name>
        <dbReference type="ChEBI" id="CHEBI:18420"/>
    </cofactor>
</comment>
<dbReference type="Proteomes" id="UP001491552">
    <property type="component" value="Unassembled WGS sequence"/>
</dbReference>
<dbReference type="RefSeq" id="WP_349135899.1">
    <property type="nucleotide sequence ID" value="NZ_JBBMFF010000220.1"/>
</dbReference>
<evidence type="ECO:0000313" key="5">
    <source>
        <dbReference type="Proteomes" id="UP001491552"/>
    </source>
</evidence>
<dbReference type="InterPro" id="IPR000086">
    <property type="entry name" value="NUDIX_hydrolase_dom"/>
</dbReference>
<evidence type="ECO:0000256" key="2">
    <source>
        <dbReference type="ARBA" id="ARBA00022801"/>
    </source>
</evidence>
<evidence type="ECO:0000313" key="4">
    <source>
        <dbReference type="EMBL" id="MEQ2511196.1"/>
    </source>
</evidence>
<dbReference type="InterPro" id="IPR015797">
    <property type="entry name" value="NUDIX_hydrolase-like_dom_sf"/>
</dbReference>
<protein>
    <submittedName>
        <fullName evidence="4">NUDIX domain-containing protein</fullName>
    </submittedName>
</protein>
<accession>A0ABV1G702</accession>
<feature type="domain" description="Nudix hydrolase" evidence="3">
    <location>
        <begin position="28"/>
        <end position="156"/>
    </location>
</feature>
<keyword evidence="5" id="KW-1185">Reference proteome</keyword>
<dbReference type="InterPro" id="IPR020084">
    <property type="entry name" value="NUDIX_hydrolase_CS"/>
</dbReference>
<dbReference type="SUPFAM" id="SSF55811">
    <property type="entry name" value="Nudix"/>
    <property type="match status" value="1"/>
</dbReference>
<comment type="caution">
    <text evidence="4">The sequence shown here is derived from an EMBL/GenBank/DDBJ whole genome shotgun (WGS) entry which is preliminary data.</text>
</comment>
<reference evidence="4 5" key="1">
    <citation type="submission" date="2024-03" db="EMBL/GenBank/DDBJ databases">
        <title>Human intestinal bacterial collection.</title>
        <authorList>
            <person name="Pauvert C."/>
            <person name="Hitch T.C.A."/>
            <person name="Clavel T."/>
        </authorList>
    </citation>
    <scope>NUCLEOTIDE SEQUENCE [LARGE SCALE GENOMIC DNA]</scope>
    <source>
        <strain evidence="4 5">CLA-AA-H192</strain>
    </source>
</reference>
<dbReference type="PANTHER" id="PTHR43046">
    <property type="entry name" value="GDP-MANNOSE MANNOSYL HYDROLASE"/>
    <property type="match status" value="1"/>
</dbReference>
<dbReference type="PROSITE" id="PS51462">
    <property type="entry name" value="NUDIX"/>
    <property type="match status" value="1"/>
</dbReference>
<gene>
    <name evidence="4" type="ORF">WMO66_08050</name>
</gene>